<evidence type="ECO:0000313" key="1">
    <source>
        <dbReference type="EnsemblPlants" id="OBART05G18900.1"/>
    </source>
</evidence>
<dbReference type="EnsemblPlants" id="OBART05G18900.1">
    <property type="protein sequence ID" value="OBART05G18900.1"/>
    <property type="gene ID" value="OBART05G18900"/>
</dbReference>
<dbReference type="Gramene" id="OBART05G18900.1">
    <property type="protein sequence ID" value="OBART05G18900.1"/>
    <property type="gene ID" value="OBART05G18900"/>
</dbReference>
<reference evidence="1" key="1">
    <citation type="journal article" date="2009" name="Rice">
        <title>De Novo Next Generation Sequencing of Plant Genomes.</title>
        <authorList>
            <person name="Rounsley S."/>
            <person name="Marri P.R."/>
            <person name="Yu Y."/>
            <person name="He R."/>
            <person name="Sisneros N."/>
            <person name="Goicoechea J.L."/>
            <person name="Lee S.J."/>
            <person name="Angelova A."/>
            <person name="Kudrna D."/>
            <person name="Luo M."/>
            <person name="Affourtit J."/>
            <person name="Desany B."/>
            <person name="Knight J."/>
            <person name="Niazi F."/>
            <person name="Egholm M."/>
            <person name="Wing R.A."/>
        </authorList>
    </citation>
    <scope>NUCLEOTIDE SEQUENCE [LARGE SCALE GENOMIC DNA]</scope>
    <source>
        <strain evidence="1">cv. IRGC 105608</strain>
    </source>
</reference>
<dbReference type="Proteomes" id="UP000026960">
    <property type="component" value="Chromosome 5"/>
</dbReference>
<dbReference type="PaxDb" id="65489-OBART05G18900.1"/>
<evidence type="ECO:0000313" key="2">
    <source>
        <dbReference type="Proteomes" id="UP000026960"/>
    </source>
</evidence>
<name>A0A0D3G8G5_9ORYZ</name>
<dbReference type="AlphaFoldDB" id="A0A0D3G8G5"/>
<dbReference type="HOGENOM" id="CLU_2416786_0_0_1"/>
<organism evidence="1">
    <name type="scientific">Oryza barthii</name>
    <dbReference type="NCBI Taxonomy" id="65489"/>
    <lineage>
        <taxon>Eukaryota</taxon>
        <taxon>Viridiplantae</taxon>
        <taxon>Streptophyta</taxon>
        <taxon>Embryophyta</taxon>
        <taxon>Tracheophyta</taxon>
        <taxon>Spermatophyta</taxon>
        <taxon>Magnoliopsida</taxon>
        <taxon>Liliopsida</taxon>
        <taxon>Poales</taxon>
        <taxon>Poaceae</taxon>
        <taxon>BOP clade</taxon>
        <taxon>Oryzoideae</taxon>
        <taxon>Oryzeae</taxon>
        <taxon>Oryzinae</taxon>
        <taxon>Oryza</taxon>
    </lineage>
</organism>
<protein>
    <submittedName>
        <fullName evidence="1">Uncharacterized protein</fullName>
    </submittedName>
</protein>
<reference evidence="1" key="2">
    <citation type="submission" date="2015-03" db="UniProtKB">
        <authorList>
            <consortium name="EnsemblPlants"/>
        </authorList>
    </citation>
    <scope>IDENTIFICATION</scope>
</reference>
<keyword evidence="2" id="KW-1185">Reference proteome</keyword>
<accession>A0A0D3G8G5</accession>
<proteinExistence type="predicted"/>
<sequence>MGKIDDPLKLGEEFLEVGSHGSSKDLSVTGDLGGCSRLRHRCSASRLLCQLRQRLRRPLFEPVTVWHCGEMRGEQGREKMGEEKCGVGIWFS</sequence>